<keyword evidence="4 13" id="KW-0228">DNA excision</keyword>
<dbReference type="HAMAP" id="MF_00203">
    <property type="entry name" value="UvrC"/>
    <property type="match status" value="1"/>
</dbReference>
<evidence type="ECO:0000256" key="9">
    <source>
        <dbReference type="ARBA" id="ARBA00061531"/>
    </source>
</evidence>
<dbReference type="PROSITE" id="PS50164">
    <property type="entry name" value="GIY_YIG"/>
    <property type="match status" value="1"/>
</dbReference>
<dbReference type="InterPro" id="IPR010994">
    <property type="entry name" value="RuvA_2-like"/>
</dbReference>
<dbReference type="SUPFAM" id="SSF82771">
    <property type="entry name" value="GIY-YIG endonuclease"/>
    <property type="match status" value="1"/>
</dbReference>
<dbReference type="STRING" id="1117647.M5M_01475"/>
<dbReference type="GO" id="GO:0009381">
    <property type="term" value="F:excinuclease ABC activity"/>
    <property type="evidence" value="ECO:0007669"/>
    <property type="project" value="UniProtKB-UniRule"/>
</dbReference>
<dbReference type="GO" id="GO:0006289">
    <property type="term" value="P:nucleotide-excision repair"/>
    <property type="evidence" value="ECO:0007669"/>
    <property type="project" value="UniProtKB-UniRule"/>
</dbReference>
<evidence type="ECO:0000256" key="2">
    <source>
        <dbReference type="ARBA" id="ARBA00022490"/>
    </source>
</evidence>
<keyword evidence="3 13" id="KW-0227">DNA damage</keyword>
<dbReference type="OrthoDB" id="9804933at2"/>
<dbReference type="InterPro" id="IPR001943">
    <property type="entry name" value="UVR_dom"/>
</dbReference>
<keyword evidence="7 13" id="KW-0742">SOS response</keyword>
<evidence type="ECO:0000313" key="17">
    <source>
        <dbReference type="EMBL" id="AFU97522.1"/>
    </source>
</evidence>
<dbReference type="Proteomes" id="UP000000466">
    <property type="component" value="Chromosome"/>
</dbReference>
<dbReference type="InterPro" id="IPR000305">
    <property type="entry name" value="GIY-YIG_endonuc"/>
</dbReference>
<dbReference type="Pfam" id="PF08459">
    <property type="entry name" value="UvrC_RNaseH_dom"/>
    <property type="match status" value="1"/>
</dbReference>
<dbReference type="InterPro" id="IPR038476">
    <property type="entry name" value="UvrC_RNase_H_dom_sf"/>
</dbReference>
<dbReference type="SUPFAM" id="SSF46600">
    <property type="entry name" value="C-terminal UvrC-binding domain of UvrB"/>
    <property type="match status" value="1"/>
</dbReference>
<reference evidence="17 18" key="1">
    <citation type="journal article" date="2013" name="Genome Announc.">
        <title>Complete genome sequence of Simiduia agarivorans SA1(T), a marine bacterium able to degrade a variety of polysaccharides.</title>
        <authorList>
            <person name="Lin S.Y."/>
            <person name="Shieh W.Y."/>
            <person name="Chen J.S."/>
            <person name="Tang S.L."/>
        </authorList>
    </citation>
    <scope>NUCLEOTIDE SEQUENCE [LARGE SCALE GENOMIC DNA]</scope>
    <source>
        <strain evidence="18">DSM 21679 / JCM 13881 / BCRC 17597 / SA1</strain>
    </source>
</reference>
<dbReference type="InterPro" id="IPR001162">
    <property type="entry name" value="UvrC_RNase_H_dom"/>
</dbReference>
<evidence type="ECO:0000256" key="3">
    <source>
        <dbReference type="ARBA" id="ARBA00022763"/>
    </source>
</evidence>
<dbReference type="InterPro" id="IPR036876">
    <property type="entry name" value="UVR_dom_sf"/>
</dbReference>
<dbReference type="GO" id="GO:0009432">
    <property type="term" value="P:SOS response"/>
    <property type="evidence" value="ECO:0007669"/>
    <property type="project" value="UniProtKB-UniRule"/>
</dbReference>
<dbReference type="SMART" id="SM00465">
    <property type="entry name" value="GIYc"/>
    <property type="match status" value="1"/>
</dbReference>
<evidence type="ECO:0000259" key="14">
    <source>
        <dbReference type="PROSITE" id="PS50151"/>
    </source>
</evidence>
<keyword evidence="5 13" id="KW-0267">Excision nuclease</keyword>
<keyword evidence="2 13" id="KW-0963">Cytoplasm</keyword>
<dbReference type="PROSITE" id="PS50151">
    <property type="entry name" value="UVR"/>
    <property type="match status" value="1"/>
</dbReference>
<dbReference type="RefSeq" id="WP_015045695.1">
    <property type="nucleotide sequence ID" value="NC_018868.3"/>
</dbReference>
<dbReference type="NCBIfam" id="TIGR00194">
    <property type="entry name" value="uvrC"/>
    <property type="match status" value="1"/>
</dbReference>
<dbReference type="GO" id="GO:0009380">
    <property type="term" value="C:excinuclease repair complex"/>
    <property type="evidence" value="ECO:0007669"/>
    <property type="project" value="InterPro"/>
</dbReference>
<evidence type="ECO:0000256" key="12">
    <source>
        <dbReference type="ARBA" id="ARBA00077138"/>
    </source>
</evidence>
<evidence type="ECO:0000256" key="4">
    <source>
        <dbReference type="ARBA" id="ARBA00022769"/>
    </source>
</evidence>
<dbReference type="Gene3D" id="1.10.150.20">
    <property type="entry name" value="5' to 3' exonuclease, C-terminal subdomain"/>
    <property type="match status" value="1"/>
</dbReference>
<feature type="domain" description="UvrC family homology region profile" evidence="16">
    <location>
        <begin position="256"/>
        <end position="482"/>
    </location>
</feature>
<evidence type="ECO:0000313" key="18">
    <source>
        <dbReference type="Proteomes" id="UP000000466"/>
    </source>
</evidence>
<comment type="similarity">
    <text evidence="9 13">Belongs to the UvrC family.</text>
</comment>
<evidence type="ECO:0000256" key="7">
    <source>
        <dbReference type="ARBA" id="ARBA00023236"/>
    </source>
</evidence>
<protein>
    <recommendedName>
        <fullName evidence="11 13">UvrABC system protein C</fullName>
        <shortName evidence="13">Protein UvrC</shortName>
    </recommendedName>
    <alternativeName>
        <fullName evidence="12 13">Excinuclease ABC subunit C</fullName>
    </alternativeName>
</protein>
<feature type="domain" description="UVR" evidence="14">
    <location>
        <begin position="206"/>
        <end position="241"/>
    </location>
</feature>
<evidence type="ECO:0000259" key="16">
    <source>
        <dbReference type="PROSITE" id="PS50165"/>
    </source>
</evidence>
<dbReference type="Gene3D" id="4.10.860.10">
    <property type="entry name" value="UVR domain"/>
    <property type="match status" value="1"/>
</dbReference>
<evidence type="ECO:0000259" key="15">
    <source>
        <dbReference type="PROSITE" id="PS50164"/>
    </source>
</evidence>
<dbReference type="FunFam" id="3.30.420.340:FF:000001">
    <property type="entry name" value="UvrABC system protein C"/>
    <property type="match status" value="1"/>
</dbReference>
<comment type="subunit">
    <text evidence="10 13">Interacts with UvrB in an incision complex.</text>
</comment>
<dbReference type="Pfam" id="PF02151">
    <property type="entry name" value="UVR"/>
    <property type="match status" value="1"/>
</dbReference>
<comment type="subcellular location">
    <subcellularLocation>
        <location evidence="1 13">Cytoplasm</location>
    </subcellularLocation>
</comment>
<keyword evidence="18" id="KW-1185">Reference proteome</keyword>
<evidence type="ECO:0000256" key="8">
    <source>
        <dbReference type="ARBA" id="ARBA00059452"/>
    </source>
</evidence>
<accession>K4KU72</accession>
<dbReference type="InterPro" id="IPR003583">
    <property type="entry name" value="Hlx-hairpin-Hlx_DNA-bd_motif"/>
</dbReference>
<dbReference type="HOGENOM" id="CLU_014841_3_0_6"/>
<dbReference type="GO" id="GO:0005737">
    <property type="term" value="C:cytoplasm"/>
    <property type="evidence" value="ECO:0007669"/>
    <property type="project" value="UniProtKB-SubCell"/>
</dbReference>
<evidence type="ECO:0000256" key="6">
    <source>
        <dbReference type="ARBA" id="ARBA00023204"/>
    </source>
</evidence>
<dbReference type="SMART" id="SM00278">
    <property type="entry name" value="HhH1"/>
    <property type="match status" value="2"/>
</dbReference>
<dbReference type="Gene3D" id="3.40.1440.10">
    <property type="entry name" value="GIY-YIG endonuclease"/>
    <property type="match status" value="1"/>
</dbReference>
<dbReference type="SUPFAM" id="SSF47781">
    <property type="entry name" value="RuvA domain 2-like"/>
    <property type="match status" value="1"/>
</dbReference>
<proteinExistence type="inferred from homology"/>
<dbReference type="CDD" id="cd10434">
    <property type="entry name" value="GIY-YIG_UvrC_Cho"/>
    <property type="match status" value="1"/>
</dbReference>
<evidence type="ECO:0000256" key="10">
    <source>
        <dbReference type="ARBA" id="ARBA00062841"/>
    </source>
</evidence>
<name>K4KU72_SIMAS</name>
<dbReference type="InterPro" id="IPR047296">
    <property type="entry name" value="GIY-YIG_UvrC_Cho"/>
</dbReference>
<dbReference type="InterPro" id="IPR035901">
    <property type="entry name" value="GIY-YIG_endonuc_sf"/>
</dbReference>
<dbReference type="NCBIfam" id="NF001824">
    <property type="entry name" value="PRK00558.1-5"/>
    <property type="match status" value="1"/>
</dbReference>
<organism evidence="17 18">
    <name type="scientific">Simiduia agarivorans (strain DSM 21679 / JCM 13881 / BCRC 17597 / SA1)</name>
    <dbReference type="NCBI Taxonomy" id="1117647"/>
    <lineage>
        <taxon>Bacteria</taxon>
        <taxon>Pseudomonadati</taxon>
        <taxon>Pseudomonadota</taxon>
        <taxon>Gammaproteobacteria</taxon>
        <taxon>Cellvibrionales</taxon>
        <taxon>Cellvibrionaceae</taxon>
        <taxon>Simiduia</taxon>
    </lineage>
</organism>
<feature type="domain" description="GIY-YIG" evidence="15">
    <location>
        <begin position="18"/>
        <end position="96"/>
    </location>
</feature>
<dbReference type="KEGG" id="saga:M5M_01475"/>
<dbReference type="GO" id="GO:0003677">
    <property type="term" value="F:DNA binding"/>
    <property type="evidence" value="ECO:0007669"/>
    <property type="project" value="UniProtKB-UniRule"/>
</dbReference>
<dbReference type="Pfam" id="PF01541">
    <property type="entry name" value="GIY-YIG"/>
    <property type="match status" value="1"/>
</dbReference>
<evidence type="ECO:0000256" key="13">
    <source>
        <dbReference type="HAMAP-Rule" id="MF_00203"/>
    </source>
</evidence>
<dbReference type="FunFam" id="1.10.150.20:FF:000005">
    <property type="entry name" value="UvrABC system protein C"/>
    <property type="match status" value="1"/>
</dbReference>
<dbReference type="AlphaFoldDB" id="K4KU72"/>
<dbReference type="FunFam" id="3.40.1440.10:FF:000001">
    <property type="entry name" value="UvrABC system protein C"/>
    <property type="match status" value="1"/>
</dbReference>
<dbReference type="PROSITE" id="PS50165">
    <property type="entry name" value="UVRC"/>
    <property type="match status" value="1"/>
</dbReference>
<comment type="function">
    <text evidence="8 13">The UvrABC repair system catalyzes the recognition and processing of DNA lesions. UvrC both incises the 5' and 3' sides of the lesion. The N-terminal half is responsible for the 3' incision and the C-terminal half is responsible for the 5' incision.</text>
</comment>
<gene>
    <name evidence="13" type="primary">uvrC</name>
    <name evidence="17" type="ordered locus">M5M_01475</name>
</gene>
<evidence type="ECO:0000256" key="5">
    <source>
        <dbReference type="ARBA" id="ARBA00022881"/>
    </source>
</evidence>
<dbReference type="Gene3D" id="3.30.420.340">
    <property type="entry name" value="UvrC, RNAse H endonuclease domain"/>
    <property type="match status" value="1"/>
</dbReference>
<dbReference type="PANTHER" id="PTHR30562">
    <property type="entry name" value="UVRC/OXIDOREDUCTASE"/>
    <property type="match status" value="1"/>
</dbReference>
<dbReference type="InterPro" id="IPR050066">
    <property type="entry name" value="UvrABC_protein_C"/>
</dbReference>
<dbReference type="Pfam" id="PF14520">
    <property type="entry name" value="HHH_5"/>
    <property type="match status" value="1"/>
</dbReference>
<evidence type="ECO:0000256" key="1">
    <source>
        <dbReference type="ARBA" id="ARBA00004496"/>
    </source>
</evidence>
<sequence length="608" mass="67512">MTAPVEFDSKAFVKSLPGHPGVYQMFDADGKILYVGKAKNLKNRVASYFRATGLTPKTEALVARIRSMQVTLTETEVEALLLEQSLIKAQRPPYNILLRDDKSYPYIFLSDRDDFPRIVAHRGSKRKRGSYFGPFPGAAAVHESIQFLQKTFRLRSCEDSVFANRSRPCLQYQIGRCSGSCVDLISKEDYAEDLKHAVDFLKGHSSALIVELADQMEQASNNLAFERAAMLRDQIANLKKVQSESAVDNQAGDVDVIGCALRDGRLCVHFLFVRAGRVQGSRSFFVNAGLDESEAELLLAFLAQWYLAGGERDWPKEILVPQLLTETDLFAQAVSRQAEKKVAVVNQVRSHRAQWQQLAAQAAEQNLASEAANKANMLDRFESLQQLLNLEAVPERLECFDISHTGGERTIASCVVFNREGALKSDYRRFNIDGITGGDDYAAMSQALNRRYSRVLEEGAQLPDLLIVDGGKGQLSMAREVLAELGLSDLPLLGIAKGTTRKAGFETLLYAGREFALDSRHAALHLLQAIRDEAHRFAITGHKQRRDKARRTSRLEDIEGVGPKRRRELLRHFGGLQGVQAASAADLAKVPGISKKLADDIYSALNSR</sequence>
<dbReference type="InterPro" id="IPR004791">
    <property type="entry name" value="UvrC"/>
</dbReference>
<dbReference type="Pfam" id="PF22920">
    <property type="entry name" value="UvrC_RNaseH"/>
    <property type="match status" value="1"/>
</dbReference>
<dbReference type="EMBL" id="CP003746">
    <property type="protein sequence ID" value="AFU97522.1"/>
    <property type="molecule type" value="Genomic_DNA"/>
</dbReference>
<dbReference type="PANTHER" id="PTHR30562:SF1">
    <property type="entry name" value="UVRABC SYSTEM PROTEIN C"/>
    <property type="match status" value="1"/>
</dbReference>
<keyword evidence="6 13" id="KW-0234">DNA repair</keyword>
<evidence type="ECO:0000256" key="11">
    <source>
        <dbReference type="ARBA" id="ARBA00067419"/>
    </source>
</evidence>
<dbReference type="eggNOG" id="COG0322">
    <property type="taxonomic scope" value="Bacteria"/>
</dbReference>